<evidence type="ECO:0000256" key="3">
    <source>
        <dbReference type="ARBA" id="ARBA00022827"/>
    </source>
</evidence>
<dbReference type="RefSeq" id="WP_114699860.1">
    <property type="nucleotide sequence ID" value="NZ_QQAZ01000021.1"/>
</dbReference>
<dbReference type="Gene3D" id="3.50.50.60">
    <property type="entry name" value="FAD/NAD(P)-binding domain"/>
    <property type="match status" value="1"/>
</dbReference>
<gene>
    <name evidence="5" type="ORF">DFR68_12137</name>
</gene>
<dbReference type="InterPro" id="IPR050641">
    <property type="entry name" value="RIFMO-like"/>
</dbReference>
<dbReference type="Gene3D" id="3.40.30.120">
    <property type="match status" value="1"/>
</dbReference>
<dbReference type="STRING" id="1210089.GCA_001613165_06479"/>
<dbReference type="Pfam" id="PF01494">
    <property type="entry name" value="FAD_binding_3"/>
    <property type="match status" value="1"/>
</dbReference>
<dbReference type="PANTHER" id="PTHR43004:SF19">
    <property type="entry name" value="BINDING MONOOXYGENASE, PUTATIVE (JCVI)-RELATED"/>
    <property type="match status" value="1"/>
</dbReference>
<evidence type="ECO:0000256" key="1">
    <source>
        <dbReference type="ARBA" id="ARBA00001974"/>
    </source>
</evidence>
<dbReference type="InterPro" id="IPR036188">
    <property type="entry name" value="FAD/NAD-bd_sf"/>
</dbReference>
<keyword evidence="6" id="KW-1185">Reference proteome</keyword>
<organism evidence="5 6">
    <name type="scientific">Nocardia mexicana</name>
    <dbReference type="NCBI Taxonomy" id="279262"/>
    <lineage>
        <taxon>Bacteria</taxon>
        <taxon>Bacillati</taxon>
        <taxon>Actinomycetota</taxon>
        <taxon>Actinomycetes</taxon>
        <taxon>Mycobacteriales</taxon>
        <taxon>Nocardiaceae</taxon>
        <taxon>Nocardia</taxon>
    </lineage>
</organism>
<dbReference type="Gene3D" id="3.30.70.2450">
    <property type="match status" value="1"/>
</dbReference>
<sequence length="514" mass="55519">MLYDVVVIGAGPVGLMLAGELRLAGADVLVVERRRDVDPATKTTSINAATIRALKQRGLARGLADHERRNMALAHMFFAEQGMPIPDTDRPLIAGHFAGIGVPGSLVDFGDPDFCNTAPGANYMMITQQQLEELLAAWTAELDVPIRRGTELVDFEQQGDSVDVRLDTGSVRTRWLVGCDGGRSTVRKLARFDFLGMDPEILGRQALVSMSRANGLRPGWNYTDSGVYGYGPVPGRLVTVEFGHVRNDRNKPLTTAELEASIRRVSGTAVVIDGIESATRFTDRTRQATTYRKGRVLLAGDAAHVHSPFGGQGLNLGIGDAVNLGWKLALVADGSAPVELLDTYTTERHPAGAWVLHWSRAQVALMRPDPRTAELRRVMAEFLSGREGATLLAKKLSGLLHTYDMPGDAQSAGGPAPEITLNDGTQLSDHCHDGGGLLVGRRIGPEILGICEPWAGRAHAVETLTTDNGSLPELFLMRPDGYVAWSSVDGSTEGLEENLRRWLGRPVERSRIGA</sequence>
<proteinExistence type="predicted"/>
<name>A0A370GJE5_9NOCA</name>
<keyword evidence="3" id="KW-0274">FAD</keyword>
<comment type="caution">
    <text evidence="5">The sequence shown here is derived from an EMBL/GenBank/DDBJ whole genome shotgun (WGS) entry which is preliminary data.</text>
</comment>
<feature type="domain" description="FAD-binding" evidence="4">
    <location>
        <begin position="3"/>
        <end position="358"/>
    </location>
</feature>
<dbReference type="PANTHER" id="PTHR43004">
    <property type="entry name" value="TRK SYSTEM POTASSIUM UPTAKE PROTEIN"/>
    <property type="match status" value="1"/>
</dbReference>
<evidence type="ECO:0000259" key="4">
    <source>
        <dbReference type="Pfam" id="PF01494"/>
    </source>
</evidence>
<dbReference type="EMBL" id="QQAZ01000021">
    <property type="protein sequence ID" value="RDI43480.1"/>
    <property type="molecule type" value="Genomic_DNA"/>
</dbReference>
<dbReference type="Proteomes" id="UP000255355">
    <property type="component" value="Unassembled WGS sequence"/>
</dbReference>
<dbReference type="OrthoDB" id="8670884at2"/>
<protein>
    <submittedName>
        <fullName evidence="5">2-polyprenyl-6-methoxyphenol hydroxylase-like FAD-dependent oxidoreductase</fullName>
    </submittedName>
</protein>
<evidence type="ECO:0000313" key="6">
    <source>
        <dbReference type="Proteomes" id="UP000255355"/>
    </source>
</evidence>
<dbReference type="PRINTS" id="PR00420">
    <property type="entry name" value="RNGMNOXGNASE"/>
</dbReference>
<dbReference type="SUPFAM" id="SSF51905">
    <property type="entry name" value="FAD/NAD(P)-binding domain"/>
    <property type="match status" value="1"/>
</dbReference>
<evidence type="ECO:0000256" key="2">
    <source>
        <dbReference type="ARBA" id="ARBA00022630"/>
    </source>
</evidence>
<comment type="cofactor">
    <cofactor evidence="1">
        <name>FAD</name>
        <dbReference type="ChEBI" id="CHEBI:57692"/>
    </cofactor>
</comment>
<evidence type="ECO:0000313" key="5">
    <source>
        <dbReference type="EMBL" id="RDI43480.1"/>
    </source>
</evidence>
<dbReference type="GO" id="GO:0016709">
    <property type="term" value="F:oxidoreductase activity, acting on paired donors, with incorporation or reduction of molecular oxygen, NAD(P)H as one donor, and incorporation of one atom of oxygen"/>
    <property type="evidence" value="ECO:0007669"/>
    <property type="project" value="UniProtKB-ARBA"/>
</dbReference>
<dbReference type="AlphaFoldDB" id="A0A370GJE5"/>
<keyword evidence="2" id="KW-0285">Flavoprotein</keyword>
<dbReference type="InterPro" id="IPR002938">
    <property type="entry name" value="FAD-bd"/>
</dbReference>
<accession>A0A370GJE5</accession>
<dbReference type="GO" id="GO:0071949">
    <property type="term" value="F:FAD binding"/>
    <property type="evidence" value="ECO:0007669"/>
    <property type="project" value="InterPro"/>
</dbReference>
<dbReference type="Pfam" id="PF21274">
    <property type="entry name" value="Rng_hyd_C"/>
    <property type="match status" value="1"/>
</dbReference>
<reference evidence="5 6" key="1">
    <citation type="submission" date="2018-07" db="EMBL/GenBank/DDBJ databases">
        <title>Genomic Encyclopedia of Type Strains, Phase IV (KMG-IV): sequencing the most valuable type-strain genomes for metagenomic binning, comparative biology and taxonomic classification.</title>
        <authorList>
            <person name="Goeker M."/>
        </authorList>
    </citation>
    <scope>NUCLEOTIDE SEQUENCE [LARGE SCALE GENOMIC DNA]</scope>
    <source>
        <strain evidence="5 6">DSM 44952</strain>
    </source>
</reference>